<dbReference type="EMBL" id="PKMF04000515">
    <property type="protein sequence ID" value="KAK7827868.1"/>
    <property type="molecule type" value="Genomic_DNA"/>
</dbReference>
<reference evidence="1 2" key="1">
    <citation type="journal article" date="2018" name="Sci. Data">
        <title>The draft genome sequence of cork oak.</title>
        <authorList>
            <person name="Ramos A.M."/>
            <person name="Usie A."/>
            <person name="Barbosa P."/>
            <person name="Barros P.M."/>
            <person name="Capote T."/>
            <person name="Chaves I."/>
            <person name="Simoes F."/>
            <person name="Abreu I."/>
            <person name="Carrasquinho I."/>
            <person name="Faro C."/>
            <person name="Guimaraes J.B."/>
            <person name="Mendonca D."/>
            <person name="Nobrega F."/>
            <person name="Rodrigues L."/>
            <person name="Saibo N.J.M."/>
            <person name="Varela M.C."/>
            <person name="Egas C."/>
            <person name="Matos J."/>
            <person name="Miguel C.M."/>
            <person name="Oliveira M.M."/>
            <person name="Ricardo C.P."/>
            <person name="Goncalves S."/>
        </authorList>
    </citation>
    <scope>NUCLEOTIDE SEQUENCE [LARGE SCALE GENOMIC DNA]</scope>
    <source>
        <strain evidence="2">cv. HL8</strain>
    </source>
</reference>
<name>A0AAW0JLF0_QUESU</name>
<gene>
    <name evidence="1" type="ORF">CFP56_030816</name>
</gene>
<protein>
    <submittedName>
        <fullName evidence="1">Uncharacterized protein</fullName>
    </submittedName>
</protein>
<accession>A0AAW0JLF0</accession>
<organism evidence="1 2">
    <name type="scientific">Quercus suber</name>
    <name type="common">Cork oak</name>
    <dbReference type="NCBI Taxonomy" id="58331"/>
    <lineage>
        <taxon>Eukaryota</taxon>
        <taxon>Viridiplantae</taxon>
        <taxon>Streptophyta</taxon>
        <taxon>Embryophyta</taxon>
        <taxon>Tracheophyta</taxon>
        <taxon>Spermatophyta</taxon>
        <taxon>Magnoliopsida</taxon>
        <taxon>eudicotyledons</taxon>
        <taxon>Gunneridae</taxon>
        <taxon>Pentapetalae</taxon>
        <taxon>rosids</taxon>
        <taxon>fabids</taxon>
        <taxon>Fagales</taxon>
        <taxon>Fagaceae</taxon>
        <taxon>Quercus</taxon>
    </lineage>
</organism>
<keyword evidence="2" id="KW-1185">Reference proteome</keyword>
<evidence type="ECO:0000313" key="2">
    <source>
        <dbReference type="Proteomes" id="UP000237347"/>
    </source>
</evidence>
<dbReference type="AlphaFoldDB" id="A0AAW0JLF0"/>
<sequence>MTYKLYYLGTNVVTKPIDSLGFFALTQDMTYKLYYLGTNVVTKPIDFLGFFALTQDFWISILSCGSKDFTSFYYPLALRSWKEIKKAWFHEISIEVKV</sequence>
<dbReference type="Proteomes" id="UP000237347">
    <property type="component" value="Unassembled WGS sequence"/>
</dbReference>
<comment type="caution">
    <text evidence="1">The sequence shown here is derived from an EMBL/GenBank/DDBJ whole genome shotgun (WGS) entry which is preliminary data.</text>
</comment>
<proteinExistence type="predicted"/>
<evidence type="ECO:0000313" key="1">
    <source>
        <dbReference type="EMBL" id="KAK7827868.1"/>
    </source>
</evidence>